<feature type="region of interest" description="Disordered" evidence="2">
    <location>
        <begin position="99"/>
        <end position="134"/>
    </location>
</feature>
<dbReference type="Proteomes" id="UP001152797">
    <property type="component" value="Unassembled WGS sequence"/>
</dbReference>
<comment type="caution">
    <text evidence="3">The sequence shown here is derived from an EMBL/GenBank/DDBJ whole genome shotgun (WGS) entry which is preliminary data.</text>
</comment>
<feature type="compositionally biased region" description="Basic residues" evidence="2">
    <location>
        <begin position="470"/>
        <end position="491"/>
    </location>
</feature>
<keyword evidence="5" id="KW-1185">Reference proteome</keyword>
<proteinExistence type="predicted"/>
<evidence type="ECO:0000256" key="2">
    <source>
        <dbReference type="SAM" id="MobiDB-lite"/>
    </source>
</evidence>
<keyword evidence="1" id="KW-0175">Coiled coil</keyword>
<gene>
    <name evidence="3" type="ORF">C1SCF055_LOCUS14555</name>
</gene>
<name>A0A9P1C9T2_9DINO</name>
<sequence>MASSDDHVTAYIGPVQLPDGTGYLTVAQREEILQQYGVTAVVRNRPQWGIRCLSLSGPVGNLLAARRRCMELLHVEDLQDAAASKHGAGGPDLMVKQRSATDDAKPFSKHPPPKSAKSAGKGNSPAPTQPQVDPYNGWTWWPGYVQPWWTFWPPPAPAAPAADEESSANWSDARSRRYPARATNQGTTSKAKAVPKTPPATENDDNMEEVEVEPESSESSESLSSPRAIPGPSAKDPHTPPGFERVKDSEKCAARVQPIKRKEGMPPSADRAEAKATASGSAYVAGAEAAAAAEENRPATDTAAAEHPVIKAEEKEEPTEPKTEVKEIKEEPTEPSGASGSTSAKACLAVSPLPRMLHRVKKESAAASAAKGSILSPPVPDTPMIPTEDFEEIEEEELIPGPWTLSPHEIMVPTSPADEPIDEPPVESGPGVVGGVGFDCYDAALPVTSVISVSEALPITMAPKTSAAKRAPKGSKVHKAAPKLPGRRLRGKGKEDQEGVPSGSVPEREVDTAASSSAGADGGDQARLLTSLKYQVNAKKASPEHRQAAAKLLQEYQSADRKHKWQLLDALATKGLADLSWSHKTSETHAKKELQTEETISGMYTRSKIFQLNGFYAELEESRAHALLEDLLAESEKLYGHSRNSVEHVNPDLCRYFYKTHIGTKEGAEYTTENRWHSEAEVKGQKLTRMLGDEAAAPSTVEASPTWHDWTALLSPLKKLKGQLQSMEDQVLLCQSRLATSTHADAAQKKTDLQAAKESLQEILHELRMHLMTGTTEYKKTDDCSAGAQLRSKLKNRAEEVKAECAAQIELCRKCYS</sequence>
<feature type="compositionally biased region" description="Low complexity" evidence="2">
    <location>
        <begin position="512"/>
        <end position="524"/>
    </location>
</feature>
<protein>
    <submittedName>
        <fullName evidence="3">Uncharacterized protein</fullName>
    </submittedName>
</protein>
<evidence type="ECO:0000313" key="5">
    <source>
        <dbReference type="Proteomes" id="UP001152797"/>
    </source>
</evidence>
<feature type="coiled-coil region" evidence="1">
    <location>
        <begin position="717"/>
        <end position="766"/>
    </location>
</feature>
<feature type="region of interest" description="Disordered" evidence="2">
    <location>
        <begin position="156"/>
        <end position="344"/>
    </location>
</feature>
<dbReference type="EMBL" id="CAMXCT020001148">
    <property type="protein sequence ID" value="CAL1140642.1"/>
    <property type="molecule type" value="Genomic_DNA"/>
</dbReference>
<feature type="compositionally biased region" description="Basic and acidic residues" evidence="2">
    <location>
        <begin position="244"/>
        <end position="253"/>
    </location>
</feature>
<organism evidence="3">
    <name type="scientific">Cladocopium goreaui</name>
    <dbReference type="NCBI Taxonomy" id="2562237"/>
    <lineage>
        <taxon>Eukaryota</taxon>
        <taxon>Sar</taxon>
        <taxon>Alveolata</taxon>
        <taxon>Dinophyceae</taxon>
        <taxon>Suessiales</taxon>
        <taxon>Symbiodiniaceae</taxon>
        <taxon>Cladocopium</taxon>
    </lineage>
</organism>
<dbReference type="OrthoDB" id="491190at2759"/>
<feature type="compositionally biased region" description="Basic and acidic residues" evidence="2">
    <location>
        <begin position="308"/>
        <end position="332"/>
    </location>
</feature>
<feature type="compositionally biased region" description="Acidic residues" evidence="2">
    <location>
        <begin position="202"/>
        <end position="218"/>
    </location>
</feature>
<feature type="compositionally biased region" description="Low complexity" evidence="2">
    <location>
        <begin position="278"/>
        <end position="293"/>
    </location>
</feature>
<dbReference type="EMBL" id="CAMXCT030001148">
    <property type="protein sequence ID" value="CAL4774579.1"/>
    <property type="molecule type" value="Genomic_DNA"/>
</dbReference>
<dbReference type="AlphaFoldDB" id="A0A9P1C9T2"/>
<reference evidence="3" key="1">
    <citation type="submission" date="2022-10" db="EMBL/GenBank/DDBJ databases">
        <authorList>
            <person name="Chen Y."/>
            <person name="Dougan E. K."/>
            <person name="Chan C."/>
            <person name="Rhodes N."/>
            <person name="Thang M."/>
        </authorList>
    </citation>
    <scope>NUCLEOTIDE SEQUENCE</scope>
</reference>
<evidence type="ECO:0000313" key="4">
    <source>
        <dbReference type="EMBL" id="CAL4774579.1"/>
    </source>
</evidence>
<feature type="region of interest" description="Disordered" evidence="2">
    <location>
        <begin position="364"/>
        <end position="383"/>
    </location>
</feature>
<accession>A0A9P1C9T2</accession>
<evidence type="ECO:0000313" key="3">
    <source>
        <dbReference type="EMBL" id="CAI3987267.1"/>
    </source>
</evidence>
<dbReference type="EMBL" id="CAMXCT010001148">
    <property type="protein sequence ID" value="CAI3987267.1"/>
    <property type="molecule type" value="Genomic_DNA"/>
</dbReference>
<feature type="region of interest" description="Disordered" evidence="2">
    <location>
        <begin position="464"/>
        <end position="524"/>
    </location>
</feature>
<feature type="compositionally biased region" description="Basic and acidic residues" evidence="2">
    <location>
        <begin position="260"/>
        <end position="274"/>
    </location>
</feature>
<evidence type="ECO:0000256" key="1">
    <source>
        <dbReference type="SAM" id="Coils"/>
    </source>
</evidence>
<reference evidence="4 5" key="2">
    <citation type="submission" date="2024-05" db="EMBL/GenBank/DDBJ databases">
        <authorList>
            <person name="Chen Y."/>
            <person name="Shah S."/>
            <person name="Dougan E. K."/>
            <person name="Thang M."/>
            <person name="Chan C."/>
        </authorList>
    </citation>
    <scope>NUCLEOTIDE SEQUENCE [LARGE SCALE GENOMIC DNA]</scope>
</reference>